<dbReference type="InterPro" id="IPR002549">
    <property type="entry name" value="AI-2E-like"/>
</dbReference>
<sequence length="385" mass="40881">MDPSSADRSPDSESEVQAVDPMAEAEREAAALATPVRPLGEPGPRFDRRSPFFIGLSAAAGVAVTYAVIEVLLAARGMLILIVVALFLAVGIEPMIVWLERRHFRRWIAVTVVLLGIAVMLALFLVAAITPLVEQGRQFASHAPELLTHIRDRYPIVNDLDEKYHLEQHLTTQLDGSGSALATGLLGAGRAVFSAVADAGIVAVLTTYFLIDYPRIRTNLYRLVPHSRRPRAIAIGDQILAGVGGYVLGNVLISVITAVCTFAWLLIFDVPYPLILALLVALLDLIPIVGSTIAGVIVALVSLTVSVPTALATVAFFIALRLLEDYLLVPKIIGKTVAVPALVTVVAVLLGGALLGIVGALLAIPVAAALLLLARETLFPRLDAS</sequence>
<name>A0A0C3AD66_RHOER</name>
<evidence type="ECO:0000256" key="4">
    <source>
        <dbReference type="ARBA" id="ARBA00022475"/>
    </source>
</evidence>
<evidence type="ECO:0000313" key="14">
    <source>
        <dbReference type="Proteomes" id="UP000502345"/>
    </source>
</evidence>
<evidence type="ECO:0000256" key="6">
    <source>
        <dbReference type="ARBA" id="ARBA00022989"/>
    </source>
</evidence>
<evidence type="ECO:0000256" key="8">
    <source>
        <dbReference type="SAM" id="MobiDB-lite"/>
    </source>
</evidence>
<feature type="transmembrane region" description="Helical" evidence="9">
    <location>
        <begin position="52"/>
        <end position="73"/>
    </location>
</feature>
<evidence type="ECO:0000256" key="2">
    <source>
        <dbReference type="ARBA" id="ARBA00009773"/>
    </source>
</evidence>
<dbReference type="Proteomes" id="UP000325576">
    <property type="component" value="Unassembled WGS sequence"/>
</dbReference>
<feature type="transmembrane region" description="Helical" evidence="9">
    <location>
        <begin position="296"/>
        <end position="320"/>
    </location>
</feature>
<dbReference type="RefSeq" id="WP_029254636.1">
    <property type="nucleotide sequence ID" value="NZ_BHXB01000001.1"/>
</dbReference>
<dbReference type="EMBL" id="MRBO01000550">
    <property type="protein sequence ID" value="KAB2583475.1"/>
    <property type="molecule type" value="Genomic_DNA"/>
</dbReference>
<dbReference type="Proteomes" id="UP001230933">
    <property type="component" value="Chromosome"/>
</dbReference>
<keyword evidence="5 9" id="KW-0812">Transmembrane</keyword>
<dbReference type="Pfam" id="PF01594">
    <property type="entry name" value="AI-2E_transport"/>
    <property type="match status" value="1"/>
</dbReference>
<dbReference type="GO" id="GO:0005886">
    <property type="term" value="C:plasma membrane"/>
    <property type="evidence" value="ECO:0007669"/>
    <property type="project" value="UniProtKB-SubCell"/>
</dbReference>
<feature type="transmembrane region" description="Helical" evidence="9">
    <location>
        <begin position="271"/>
        <end position="289"/>
    </location>
</feature>
<keyword evidence="3" id="KW-0813">Transport</keyword>
<evidence type="ECO:0000256" key="3">
    <source>
        <dbReference type="ARBA" id="ARBA00022448"/>
    </source>
</evidence>
<evidence type="ECO:0000256" key="7">
    <source>
        <dbReference type="ARBA" id="ARBA00023136"/>
    </source>
</evidence>
<evidence type="ECO:0000313" key="12">
    <source>
        <dbReference type="EMBL" id="WGV50766.1"/>
    </source>
</evidence>
<feature type="transmembrane region" description="Helical" evidence="9">
    <location>
        <begin position="232"/>
        <end position="265"/>
    </location>
</feature>
<protein>
    <submittedName>
        <fullName evidence="11">AI-2 transport protein TqsA</fullName>
    </submittedName>
    <submittedName>
        <fullName evidence="10">AI-2E family transporter</fullName>
    </submittedName>
</protein>
<gene>
    <name evidence="10" type="ORF">BS297_20440</name>
    <name evidence="11" type="ORF">G9444_1292</name>
    <name evidence="12" type="ORF">QIE55_05945</name>
</gene>
<reference evidence="11 14" key="2">
    <citation type="submission" date="2020-03" db="EMBL/GenBank/DDBJ databases">
        <title>Screen low temperature-resistant strains for efficient degradation of petroleum hydrocarbons under the low temperature.</title>
        <authorList>
            <person name="Wang Y."/>
            <person name="Chen J."/>
        </authorList>
    </citation>
    <scope>NUCLEOTIDE SEQUENCE [LARGE SCALE GENOMIC DNA]</scope>
    <source>
        <strain evidence="11 14">KB1</strain>
    </source>
</reference>
<evidence type="ECO:0000313" key="13">
    <source>
        <dbReference type="Proteomes" id="UP000325576"/>
    </source>
</evidence>
<feature type="transmembrane region" description="Helical" evidence="9">
    <location>
        <begin position="79"/>
        <end position="99"/>
    </location>
</feature>
<dbReference type="PANTHER" id="PTHR21716:SF53">
    <property type="entry name" value="PERMEASE PERM-RELATED"/>
    <property type="match status" value="1"/>
</dbReference>
<reference evidence="12" key="3">
    <citation type="submission" date="2023-08" db="EMBL/GenBank/DDBJ databases">
        <title>Isolation and Characterization of Rhodococcus erythropolis MGMM8.</title>
        <authorList>
            <person name="Diabankana R.G.C."/>
            <person name="Afordoanyi D.M."/>
            <person name="Validov S.Z."/>
        </authorList>
    </citation>
    <scope>NUCLEOTIDE SEQUENCE</scope>
    <source>
        <strain evidence="12">MGMM8</strain>
    </source>
</reference>
<feature type="transmembrane region" description="Helical" evidence="9">
    <location>
        <begin position="191"/>
        <end position="211"/>
    </location>
</feature>
<dbReference type="AlphaFoldDB" id="A0A0C3AD66"/>
<accession>A0A0C3AD66</accession>
<comment type="subcellular location">
    <subcellularLocation>
        <location evidence="1">Cell membrane</location>
        <topology evidence="1">Multi-pass membrane protein</topology>
    </subcellularLocation>
</comment>
<dbReference type="PANTHER" id="PTHR21716">
    <property type="entry name" value="TRANSMEMBRANE PROTEIN"/>
    <property type="match status" value="1"/>
</dbReference>
<feature type="transmembrane region" description="Helical" evidence="9">
    <location>
        <begin position="340"/>
        <end position="373"/>
    </location>
</feature>
<dbReference type="GeneID" id="57488671"/>
<evidence type="ECO:0000313" key="10">
    <source>
        <dbReference type="EMBL" id="KAB2583475.1"/>
    </source>
</evidence>
<dbReference type="Proteomes" id="UP000502345">
    <property type="component" value="Chromosome"/>
</dbReference>
<dbReference type="EMBL" id="CP124545">
    <property type="protein sequence ID" value="WGV50766.1"/>
    <property type="molecule type" value="Genomic_DNA"/>
</dbReference>
<organism evidence="10 13">
    <name type="scientific">Rhodococcus erythropolis</name>
    <name type="common">Arthrobacter picolinophilus</name>
    <dbReference type="NCBI Taxonomy" id="1833"/>
    <lineage>
        <taxon>Bacteria</taxon>
        <taxon>Bacillati</taxon>
        <taxon>Actinomycetota</taxon>
        <taxon>Actinomycetes</taxon>
        <taxon>Mycobacteriales</taxon>
        <taxon>Nocardiaceae</taxon>
        <taxon>Rhodococcus</taxon>
        <taxon>Rhodococcus erythropolis group</taxon>
    </lineage>
</organism>
<feature type="transmembrane region" description="Helical" evidence="9">
    <location>
        <begin position="106"/>
        <end position="129"/>
    </location>
</feature>
<dbReference type="GO" id="GO:0055085">
    <property type="term" value="P:transmembrane transport"/>
    <property type="evidence" value="ECO:0007669"/>
    <property type="project" value="TreeGrafter"/>
</dbReference>
<keyword evidence="6 9" id="KW-1133">Transmembrane helix</keyword>
<evidence type="ECO:0000256" key="1">
    <source>
        <dbReference type="ARBA" id="ARBA00004651"/>
    </source>
</evidence>
<reference evidence="10 13" key="1">
    <citation type="journal article" date="2017" name="Poromechanics V (2013)">
        <title>Genomic Characterization of the Arsenic-Tolerant Actinobacterium, &lt;i&gt;Rhodococcus erythropolis&lt;/i&gt; S43.</title>
        <authorList>
            <person name="Retamal-Morales G."/>
            <person name="Mehnert M."/>
            <person name="Schwabe R."/>
            <person name="Tischler D."/>
            <person name="Schloemann M."/>
            <person name="Levican G.J."/>
        </authorList>
    </citation>
    <scope>NUCLEOTIDE SEQUENCE [LARGE SCALE GENOMIC DNA]</scope>
    <source>
        <strain evidence="10 13">S43</strain>
    </source>
</reference>
<feature type="region of interest" description="Disordered" evidence="8">
    <location>
        <begin position="1"/>
        <end position="22"/>
    </location>
</feature>
<evidence type="ECO:0000313" key="11">
    <source>
        <dbReference type="EMBL" id="QIP38536.1"/>
    </source>
</evidence>
<evidence type="ECO:0000256" key="9">
    <source>
        <dbReference type="SAM" id="Phobius"/>
    </source>
</evidence>
<comment type="similarity">
    <text evidence="2">Belongs to the autoinducer-2 exporter (AI-2E) (TC 2.A.86) family.</text>
</comment>
<keyword evidence="7 9" id="KW-0472">Membrane</keyword>
<dbReference type="EMBL" id="CP050124">
    <property type="protein sequence ID" value="QIP38536.1"/>
    <property type="molecule type" value="Genomic_DNA"/>
</dbReference>
<keyword evidence="4" id="KW-1003">Cell membrane</keyword>
<evidence type="ECO:0000256" key="5">
    <source>
        <dbReference type="ARBA" id="ARBA00022692"/>
    </source>
</evidence>
<proteinExistence type="inferred from homology"/>